<gene>
    <name evidence="1" type="ORF">N0V91_001682</name>
</gene>
<organism evidence="1 2">
    <name type="scientific">Didymella pomorum</name>
    <dbReference type="NCBI Taxonomy" id="749634"/>
    <lineage>
        <taxon>Eukaryota</taxon>
        <taxon>Fungi</taxon>
        <taxon>Dikarya</taxon>
        <taxon>Ascomycota</taxon>
        <taxon>Pezizomycotina</taxon>
        <taxon>Dothideomycetes</taxon>
        <taxon>Pleosporomycetidae</taxon>
        <taxon>Pleosporales</taxon>
        <taxon>Pleosporineae</taxon>
        <taxon>Didymellaceae</taxon>
        <taxon>Didymella</taxon>
    </lineage>
</organism>
<proteinExistence type="predicted"/>
<name>A0A9W8ZJW4_9PLEO</name>
<evidence type="ECO:0000313" key="1">
    <source>
        <dbReference type="EMBL" id="KAJ4410754.1"/>
    </source>
</evidence>
<comment type="caution">
    <text evidence="1">The sequence shown here is derived from an EMBL/GenBank/DDBJ whole genome shotgun (WGS) entry which is preliminary data.</text>
</comment>
<dbReference type="Proteomes" id="UP001140510">
    <property type="component" value="Unassembled WGS sequence"/>
</dbReference>
<dbReference type="OrthoDB" id="3775616at2759"/>
<reference evidence="1" key="1">
    <citation type="submission" date="2022-10" db="EMBL/GenBank/DDBJ databases">
        <title>Tapping the CABI collections for fungal endophytes: first genome assemblies for Collariella, Neodidymelliopsis, Ascochyta clinopodiicola, Didymella pomorum, Didymosphaeria variabile, Neocosmospora piperis and Neocucurbitaria cava.</title>
        <authorList>
            <person name="Hill R."/>
        </authorList>
    </citation>
    <scope>NUCLEOTIDE SEQUENCE</scope>
    <source>
        <strain evidence="1">IMI 355091</strain>
    </source>
</reference>
<evidence type="ECO:0000313" key="2">
    <source>
        <dbReference type="Proteomes" id="UP001140510"/>
    </source>
</evidence>
<protein>
    <recommendedName>
        <fullName evidence="3">F-box domain-containing protein</fullName>
    </recommendedName>
</protein>
<evidence type="ECO:0008006" key="3">
    <source>
        <dbReference type="Google" id="ProtNLM"/>
    </source>
</evidence>
<dbReference type="EMBL" id="JAPEVA010000007">
    <property type="protein sequence ID" value="KAJ4410754.1"/>
    <property type="molecule type" value="Genomic_DNA"/>
</dbReference>
<sequence>MRTETKAMKRKCSLDDPAVLSPRKKARQPTSTISKKAVMAGMPLAPDSISAFRVRPTKIAAAKACPLIQVLRQYGLLETIVASLKPKDLLALALSCKATYSALFPRPGSLDNLLVRMPCCGTGVEMRKRMHHKSTFYFAYQCTEFAQCRTSSGRQTIEERPCATCKVTTCDECRIHCVYQSIYETPEDPEDLPNFSGFVLLDALECAILSPHHLPNEDTEVPRWQDRASNARIGPYHDQGFLDMPLEIDQPGTPEKISDVLDVNLGLYSLMTRSGTSRFGFPSPVLQSLCNVAEQRKLCLCECCYGKASKGHEELNPELPKLSWLTPNLSPEAFKKCHCTLRSHILDRWQCVKCYKSEESTIKGIHRVAPEMASCRCGLDAARVVCMWCWGEILEDMTNPGAPSDEP</sequence>
<accession>A0A9W8ZJW4</accession>
<dbReference type="AlphaFoldDB" id="A0A9W8ZJW4"/>
<keyword evidence="2" id="KW-1185">Reference proteome</keyword>